<dbReference type="GO" id="GO:0044780">
    <property type="term" value="P:bacterial-type flagellum assembly"/>
    <property type="evidence" value="ECO:0007669"/>
    <property type="project" value="InterPro"/>
</dbReference>
<comment type="caution">
    <text evidence="7">The sequence shown here is derived from an EMBL/GenBank/DDBJ whole genome shotgun (WGS) entry which is preliminary data.</text>
</comment>
<protein>
    <recommendedName>
        <fullName evidence="6">Flagellar secretion chaperone FliS</fullName>
    </recommendedName>
</protein>
<dbReference type="SUPFAM" id="SSF101116">
    <property type="entry name" value="Flagellar export chaperone FliS"/>
    <property type="match status" value="1"/>
</dbReference>
<evidence type="ECO:0000256" key="3">
    <source>
        <dbReference type="ARBA" id="ARBA00022490"/>
    </source>
</evidence>
<evidence type="ECO:0000313" key="7">
    <source>
        <dbReference type="EMBL" id="KGM57363.1"/>
    </source>
</evidence>
<dbReference type="Gene3D" id="1.20.120.340">
    <property type="entry name" value="Flagellar protein FliS"/>
    <property type="match status" value="1"/>
</dbReference>
<evidence type="ECO:0000256" key="5">
    <source>
        <dbReference type="ARBA" id="ARBA00023186"/>
    </source>
</evidence>
<evidence type="ECO:0000313" key="8">
    <source>
        <dbReference type="Proteomes" id="UP000029989"/>
    </source>
</evidence>
<dbReference type="STRING" id="913325.N799_07945"/>
<keyword evidence="3 6" id="KW-0963">Cytoplasm</keyword>
<dbReference type="InterPro" id="IPR036584">
    <property type="entry name" value="FliS_sf"/>
</dbReference>
<proteinExistence type="inferred from homology"/>
<evidence type="ECO:0000256" key="4">
    <source>
        <dbReference type="ARBA" id="ARBA00022795"/>
    </source>
</evidence>
<reference evidence="7 8" key="1">
    <citation type="journal article" date="2015" name="Stand. Genomic Sci.">
        <title>Genomic information of the arsenic-resistant bacterium Lysobacter arseniciresistens type strain ZS79(T) and comparison of Lysobacter draft genomes.</title>
        <authorList>
            <person name="Liu L."/>
            <person name="Zhang S."/>
            <person name="Luo M."/>
            <person name="Wang G."/>
        </authorList>
    </citation>
    <scope>NUCLEOTIDE SEQUENCE [LARGE SCALE GENOMIC DNA]</scope>
    <source>
        <strain evidence="7 8">ZS79</strain>
    </source>
</reference>
<dbReference type="CDD" id="cd16098">
    <property type="entry name" value="FliS"/>
    <property type="match status" value="1"/>
</dbReference>
<dbReference type="PANTHER" id="PTHR34773">
    <property type="entry name" value="FLAGELLAR SECRETION CHAPERONE FLIS"/>
    <property type="match status" value="1"/>
</dbReference>
<evidence type="ECO:0000256" key="1">
    <source>
        <dbReference type="ARBA" id="ARBA00004514"/>
    </source>
</evidence>
<dbReference type="PIRSF" id="PIRSF039090">
    <property type="entry name" value="Flis"/>
    <property type="match status" value="1"/>
</dbReference>
<dbReference type="RefSeq" id="WP_036207460.1">
    <property type="nucleotide sequence ID" value="NZ_AVPT01000003.1"/>
</dbReference>
<gene>
    <name evidence="7" type="ORF">N799_07945</name>
</gene>
<dbReference type="GO" id="GO:0005829">
    <property type="term" value="C:cytosol"/>
    <property type="evidence" value="ECO:0007669"/>
    <property type="project" value="UniProtKB-SubCell"/>
</dbReference>
<evidence type="ECO:0000256" key="2">
    <source>
        <dbReference type="ARBA" id="ARBA00008787"/>
    </source>
</evidence>
<comment type="similarity">
    <text evidence="2 6">Belongs to the FliS family.</text>
</comment>
<dbReference type="InterPro" id="IPR003713">
    <property type="entry name" value="FliS"/>
</dbReference>
<organism evidence="7 8">
    <name type="scientific">Lysobacter arseniciresistens ZS79</name>
    <dbReference type="NCBI Taxonomy" id="913325"/>
    <lineage>
        <taxon>Bacteria</taxon>
        <taxon>Pseudomonadati</taxon>
        <taxon>Pseudomonadota</taxon>
        <taxon>Gammaproteobacteria</taxon>
        <taxon>Lysobacterales</taxon>
        <taxon>Lysobacteraceae</taxon>
        <taxon>Novilysobacter</taxon>
    </lineage>
</organism>
<sequence>MHSARAFANQYRQTSATSAILDASPHQLVSLMLGGARERVQLAIACLQRGDLARKAQAISSASGIIGGLNSTLDMNAGGEIAEGLHALYDYFQRRLLEANGNNDPAPLAEVDELLGDIEQAWRAIDPAAPTVAGGAA</sequence>
<dbReference type="AlphaFoldDB" id="A0A0A0F4T9"/>
<comment type="subcellular location">
    <subcellularLocation>
        <location evidence="1 6">Cytoplasm</location>
        <location evidence="1 6">Cytosol</location>
    </subcellularLocation>
</comment>
<dbReference type="EMBL" id="AVPT01000003">
    <property type="protein sequence ID" value="KGM57363.1"/>
    <property type="molecule type" value="Genomic_DNA"/>
</dbReference>
<dbReference type="PANTHER" id="PTHR34773:SF1">
    <property type="entry name" value="FLAGELLAR SECRETION CHAPERONE FLIS"/>
    <property type="match status" value="1"/>
</dbReference>
<name>A0A0A0F4T9_9GAMM</name>
<evidence type="ECO:0000256" key="6">
    <source>
        <dbReference type="PIRNR" id="PIRNR039090"/>
    </source>
</evidence>
<dbReference type="eggNOG" id="COG1516">
    <property type="taxonomic scope" value="Bacteria"/>
</dbReference>
<dbReference type="OrthoDB" id="9792010at2"/>
<keyword evidence="4 6" id="KW-1005">Bacterial flagellum biogenesis</keyword>
<dbReference type="GO" id="GO:0071973">
    <property type="term" value="P:bacterial-type flagellum-dependent cell motility"/>
    <property type="evidence" value="ECO:0007669"/>
    <property type="project" value="TreeGrafter"/>
</dbReference>
<dbReference type="Proteomes" id="UP000029989">
    <property type="component" value="Unassembled WGS sequence"/>
</dbReference>
<keyword evidence="5" id="KW-0143">Chaperone</keyword>
<keyword evidence="8" id="KW-1185">Reference proteome</keyword>
<dbReference type="Pfam" id="PF02561">
    <property type="entry name" value="FliS"/>
    <property type="match status" value="1"/>
</dbReference>
<accession>A0A0A0F4T9</accession>
<dbReference type="NCBIfam" id="TIGR00208">
    <property type="entry name" value="fliS"/>
    <property type="match status" value="1"/>
</dbReference>